<evidence type="ECO:0000313" key="2">
    <source>
        <dbReference type="EMBL" id="NFF88058.1"/>
    </source>
</evidence>
<name>A0A6M0V5Q9_CLOBO</name>
<dbReference type="Proteomes" id="UP000476820">
    <property type="component" value="Unassembled WGS sequence"/>
</dbReference>
<gene>
    <name evidence="2" type="ORF">FC774_09285</name>
</gene>
<comment type="caution">
    <text evidence="2">The sequence shown here is derived from an EMBL/GenBank/DDBJ whole genome shotgun (WGS) entry which is preliminary data.</text>
</comment>
<reference evidence="2 3" key="1">
    <citation type="submission" date="2019-04" db="EMBL/GenBank/DDBJ databases">
        <title>Genome sequencing of Clostridium botulinum Groups I-IV and Clostridium butyricum.</title>
        <authorList>
            <person name="Brunt J."/>
            <person name="Van Vliet A.H.M."/>
            <person name="Stringer S.C."/>
            <person name="Carter A.T."/>
            <person name="Peck M.W."/>
        </authorList>
    </citation>
    <scope>NUCLEOTIDE SEQUENCE [LARGE SCALE GENOMIC DNA]</scope>
    <source>
        <strain evidence="2 3">1605</strain>
    </source>
</reference>
<dbReference type="InterPro" id="IPR004919">
    <property type="entry name" value="GmrSD_N"/>
</dbReference>
<dbReference type="PANTHER" id="PTHR39639">
    <property type="entry name" value="CHROMOSOME 16, WHOLE GENOME SHOTGUN SEQUENCE"/>
    <property type="match status" value="1"/>
</dbReference>
<proteinExistence type="predicted"/>
<protein>
    <submittedName>
        <fullName evidence="2">DUF262 domain-containing protein</fullName>
    </submittedName>
</protein>
<evidence type="ECO:0000313" key="3">
    <source>
        <dbReference type="Proteomes" id="UP000476820"/>
    </source>
</evidence>
<organism evidence="2 3">
    <name type="scientific">Clostridium botulinum</name>
    <dbReference type="NCBI Taxonomy" id="1491"/>
    <lineage>
        <taxon>Bacteria</taxon>
        <taxon>Bacillati</taxon>
        <taxon>Bacillota</taxon>
        <taxon>Clostridia</taxon>
        <taxon>Eubacteriales</taxon>
        <taxon>Clostridiaceae</taxon>
        <taxon>Clostridium</taxon>
    </lineage>
</organism>
<sequence>MIPKENMDLTEFNEWKCEVRKNVYQFGQLCNLIKDGYDRKYGGIVLDPDYQREYKFGKKKESSIIESLLLNIPIPVIYLSKDTEQEKVLLNVIDGAHRLKAMYRYRNNEFSLTELSKLKSLNGLKFNQLPPNVRNRLEMDSQINVESIDVSNNEELEYEVFMRFNQATNPLTKQELNEVVYRSEFSIWVKNELITSLIKKIKFKKMFKYNDTRKKDKTINYDLYACLGYSYSGLVEGKNDTPYYVERFMSDMKKLTPEKLELKKVYIDKYLNDLLEFYNEISLVEGIESIFSKEFVTKTTPKGNHNFLISFLIPLTLSYDYLILKGFFVNHKLNKNDYHVVYKAIVRGMNAANFINFGGVSSTSYKFQKKCIDYIKQSIDEMLIKYYLS</sequence>
<evidence type="ECO:0000259" key="1">
    <source>
        <dbReference type="Pfam" id="PF03235"/>
    </source>
</evidence>
<dbReference type="AlphaFoldDB" id="A0A6M0V5Q9"/>
<accession>A0A6M0V5Q9</accession>
<feature type="domain" description="GmrSD restriction endonucleases N-terminal" evidence="1">
    <location>
        <begin position="40"/>
        <end position="176"/>
    </location>
</feature>
<dbReference type="Pfam" id="PF03235">
    <property type="entry name" value="GmrSD_N"/>
    <property type="match status" value="1"/>
</dbReference>
<dbReference type="EMBL" id="SWOV01000021">
    <property type="protein sequence ID" value="NFF88058.1"/>
    <property type="molecule type" value="Genomic_DNA"/>
</dbReference>
<dbReference type="PANTHER" id="PTHR39639:SF1">
    <property type="entry name" value="DUF262 DOMAIN-CONTAINING PROTEIN"/>
    <property type="match status" value="1"/>
</dbReference>